<dbReference type="Proteomes" id="UP000554482">
    <property type="component" value="Unassembled WGS sequence"/>
</dbReference>
<sequence length="169" mass="18915">MHHRHCNLLRKSSSRRQSPICIGYPQLTNPNHDHHPSFFSLGTKTRLSYLFPLGCSRAGNGFRLIRNPSSTIACSCNDNSVCFALSTIVKGAKHCSLALRSKRLSSKQKVRRIMHHIAIVGALEESTALFMLPSAKKRRISGWASFRMIERTETSKNLSPFTKGLPGPR</sequence>
<dbReference type="EMBL" id="JABWDY010035994">
    <property type="protein sequence ID" value="KAF5181571.1"/>
    <property type="molecule type" value="Genomic_DNA"/>
</dbReference>
<protein>
    <submittedName>
        <fullName evidence="1">Uncharacterized protein</fullName>
    </submittedName>
</protein>
<evidence type="ECO:0000313" key="1">
    <source>
        <dbReference type="EMBL" id="KAF5181571.1"/>
    </source>
</evidence>
<gene>
    <name evidence="1" type="ORF">FRX31_028841</name>
</gene>
<reference evidence="1 2" key="1">
    <citation type="submission" date="2020-06" db="EMBL/GenBank/DDBJ databases">
        <title>Transcriptomic and genomic resources for Thalictrum thalictroides and T. hernandezii: Facilitating candidate gene discovery in an emerging model plant lineage.</title>
        <authorList>
            <person name="Arias T."/>
            <person name="Riano-Pachon D.M."/>
            <person name="Di Stilio V.S."/>
        </authorList>
    </citation>
    <scope>NUCLEOTIDE SEQUENCE [LARGE SCALE GENOMIC DNA]</scope>
    <source>
        <strain evidence="2">cv. WT478/WT964</strain>
        <tissue evidence="1">Leaves</tissue>
    </source>
</reference>
<comment type="caution">
    <text evidence="1">The sequence shown here is derived from an EMBL/GenBank/DDBJ whole genome shotgun (WGS) entry which is preliminary data.</text>
</comment>
<evidence type="ECO:0000313" key="2">
    <source>
        <dbReference type="Proteomes" id="UP000554482"/>
    </source>
</evidence>
<organism evidence="1 2">
    <name type="scientific">Thalictrum thalictroides</name>
    <name type="common">Rue-anemone</name>
    <name type="synonym">Anemone thalictroides</name>
    <dbReference type="NCBI Taxonomy" id="46969"/>
    <lineage>
        <taxon>Eukaryota</taxon>
        <taxon>Viridiplantae</taxon>
        <taxon>Streptophyta</taxon>
        <taxon>Embryophyta</taxon>
        <taxon>Tracheophyta</taxon>
        <taxon>Spermatophyta</taxon>
        <taxon>Magnoliopsida</taxon>
        <taxon>Ranunculales</taxon>
        <taxon>Ranunculaceae</taxon>
        <taxon>Thalictroideae</taxon>
        <taxon>Thalictrum</taxon>
    </lineage>
</organism>
<keyword evidence="2" id="KW-1185">Reference proteome</keyword>
<dbReference type="AlphaFoldDB" id="A0A7J6VAE0"/>
<proteinExistence type="predicted"/>
<name>A0A7J6VAE0_THATH</name>
<accession>A0A7J6VAE0</accession>